<keyword evidence="2" id="KW-1185">Reference proteome</keyword>
<evidence type="ECO:0000313" key="2">
    <source>
        <dbReference type="Proteomes" id="UP000001194"/>
    </source>
</evidence>
<dbReference type="RefSeq" id="XP_001889582.1">
    <property type="nucleotide sequence ID" value="XM_001889547.1"/>
</dbReference>
<dbReference type="GeneID" id="6085265"/>
<reference evidence="1 2" key="1">
    <citation type="journal article" date="2008" name="Nature">
        <title>The genome of Laccaria bicolor provides insights into mycorrhizal symbiosis.</title>
        <authorList>
            <person name="Martin F."/>
            <person name="Aerts A."/>
            <person name="Ahren D."/>
            <person name="Brun A."/>
            <person name="Danchin E.G.J."/>
            <person name="Duchaussoy F."/>
            <person name="Gibon J."/>
            <person name="Kohler A."/>
            <person name="Lindquist E."/>
            <person name="Pereda V."/>
            <person name="Salamov A."/>
            <person name="Shapiro H.J."/>
            <person name="Wuyts J."/>
            <person name="Blaudez D."/>
            <person name="Buee M."/>
            <person name="Brokstein P."/>
            <person name="Canbaeck B."/>
            <person name="Cohen D."/>
            <person name="Courty P.E."/>
            <person name="Coutinho P.M."/>
            <person name="Delaruelle C."/>
            <person name="Detter J.C."/>
            <person name="Deveau A."/>
            <person name="DiFazio S."/>
            <person name="Duplessis S."/>
            <person name="Fraissinet-Tachet L."/>
            <person name="Lucic E."/>
            <person name="Frey-Klett P."/>
            <person name="Fourrey C."/>
            <person name="Feussner I."/>
            <person name="Gay G."/>
            <person name="Grimwood J."/>
            <person name="Hoegger P.J."/>
            <person name="Jain P."/>
            <person name="Kilaru S."/>
            <person name="Labbe J."/>
            <person name="Lin Y.C."/>
            <person name="Legue V."/>
            <person name="Le Tacon F."/>
            <person name="Marmeisse R."/>
            <person name="Melayah D."/>
            <person name="Montanini B."/>
            <person name="Muratet M."/>
            <person name="Nehls U."/>
            <person name="Niculita-Hirzel H."/>
            <person name="Oudot-Le Secq M.P."/>
            <person name="Peter M."/>
            <person name="Quesneville H."/>
            <person name="Rajashekar B."/>
            <person name="Reich M."/>
            <person name="Rouhier N."/>
            <person name="Schmutz J."/>
            <person name="Yin T."/>
            <person name="Chalot M."/>
            <person name="Henrissat B."/>
            <person name="Kuees U."/>
            <person name="Lucas S."/>
            <person name="Van de Peer Y."/>
            <person name="Podila G.K."/>
            <person name="Polle A."/>
            <person name="Pukkila P.J."/>
            <person name="Richardson P.M."/>
            <person name="Rouze P."/>
            <person name="Sanders I.R."/>
            <person name="Stajich J.E."/>
            <person name="Tunlid A."/>
            <person name="Tuskan G."/>
            <person name="Grigoriev I.V."/>
        </authorList>
    </citation>
    <scope>NUCLEOTIDE SEQUENCE [LARGE SCALE GENOMIC DNA]</scope>
    <source>
        <strain evidence="2">S238N-H82 / ATCC MYA-4686</strain>
    </source>
</reference>
<dbReference type="KEGG" id="lbc:LACBIDRAFT_334774"/>
<accession>B0E098</accession>
<dbReference type="HOGENOM" id="CLU_1886133_0_0_1"/>
<dbReference type="Proteomes" id="UP000001194">
    <property type="component" value="Unassembled WGS sequence"/>
</dbReference>
<evidence type="ECO:0000313" key="1">
    <source>
        <dbReference type="EMBL" id="EDQ99746.1"/>
    </source>
</evidence>
<gene>
    <name evidence="1" type="ORF">LACBIDRAFT_334774</name>
</gene>
<sequence length="135" mass="14943">MSVLNERVIACISLSSTTPASQLHPQLDKGNAWEMRFAYRYALYSCTIPCVDCIGCHRRRGLRGTVVPKYLAGCKAITTILPRLSTPGSTSCVWYPVCNSPVGNSYDEGDDSRSPSYGTICNVSYHNRQFVLAER</sequence>
<organism evidence="2">
    <name type="scientific">Laccaria bicolor (strain S238N-H82 / ATCC MYA-4686)</name>
    <name type="common">Bicoloured deceiver</name>
    <name type="synonym">Laccaria laccata var. bicolor</name>
    <dbReference type="NCBI Taxonomy" id="486041"/>
    <lineage>
        <taxon>Eukaryota</taxon>
        <taxon>Fungi</taxon>
        <taxon>Dikarya</taxon>
        <taxon>Basidiomycota</taxon>
        <taxon>Agaricomycotina</taxon>
        <taxon>Agaricomycetes</taxon>
        <taxon>Agaricomycetidae</taxon>
        <taxon>Agaricales</taxon>
        <taxon>Agaricineae</taxon>
        <taxon>Hydnangiaceae</taxon>
        <taxon>Laccaria</taxon>
    </lineage>
</organism>
<dbReference type="AlphaFoldDB" id="B0E098"/>
<proteinExistence type="predicted"/>
<name>B0E098_LACBS</name>
<protein>
    <submittedName>
        <fullName evidence="1">Predicted protein</fullName>
    </submittedName>
</protein>
<dbReference type="EMBL" id="DS547159">
    <property type="protein sequence ID" value="EDQ99746.1"/>
    <property type="molecule type" value="Genomic_DNA"/>
</dbReference>
<dbReference type="InParanoid" id="B0E098"/>